<sequence length="258" mass="28570">MFRLCSLACAWVSPTSSPSTTLLRSISFVKSCALTQSEISIMERQEAPPPPPPPPPPPQGIPSLPPLLPQNPPYVVADSSSHPPPIDTQQVLEEINSLVSLASGSASAWIDGRGTLDGDAARHEASLVASEYRTAMEEIRARRLEKRSKAAASSRARKAASPRFEFQTRSEDDLLDDGFRWRKYGQKAVKNSTHPRSYYRCAHIACNVKKQVQRLSEDTSIVVTTYEGIHNHPSEKIMETLSPLLRQIQLLSRFSPDK</sequence>
<keyword evidence="9" id="KW-1185">Reference proteome</keyword>
<keyword evidence="4" id="KW-0804">Transcription</keyword>
<dbReference type="FunFam" id="2.20.25.80:FF:000003">
    <property type="entry name" value="WRKY transcription factor 57"/>
    <property type="match status" value="1"/>
</dbReference>
<dbReference type="GO" id="GO:0005634">
    <property type="term" value="C:nucleus"/>
    <property type="evidence" value="ECO:0007669"/>
    <property type="project" value="UniProtKB-SubCell"/>
</dbReference>
<evidence type="ECO:0000259" key="7">
    <source>
        <dbReference type="PROSITE" id="PS50811"/>
    </source>
</evidence>
<dbReference type="Proteomes" id="UP001634007">
    <property type="component" value="Unassembled WGS sequence"/>
</dbReference>
<dbReference type="InterPro" id="IPR003657">
    <property type="entry name" value="WRKY_dom"/>
</dbReference>
<dbReference type="Gene3D" id="2.20.25.80">
    <property type="entry name" value="WRKY domain"/>
    <property type="match status" value="1"/>
</dbReference>
<dbReference type="EMBL" id="JBJKBG010000004">
    <property type="protein sequence ID" value="KAL3743577.1"/>
    <property type="molecule type" value="Genomic_DNA"/>
</dbReference>
<dbReference type="PROSITE" id="PS50811">
    <property type="entry name" value="WRKY"/>
    <property type="match status" value="1"/>
</dbReference>
<reference evidence="8 9" key="1">
    <citation type="submission" date="2024-11" db="EMBL/GenBank/DDBJ databases">
        <title>Chromosome-level genome assembly of Eucalyptus globulus Labill. provides insights into its genome evolution.</title>
        <authorList>
            <person name="Li X."/>
        </authorList>
    </citation>
    <scope>NUCLEOTIDE SEQUENCE [LARGE SCALE GENOMIC DNA]</scope>
    <source>
        <strain evidence="8">CL2024</strain>
        <tissue evidence="8">Fresh tender leaves</tissue>
    </source>
</reference>
<feature type="compositionally biased region" description="Pro residues" evidence="6">
    <location>
        <begin position="47"/>
        <end position="72"/>
    </location>
</feature>
<evidence type="ECO:0000256" key="5">
    <source>
        <dbReference type="ARBA" id="ARBA00023242"/>
    </source>
</evidence>
<dbReference type="Pfam" id="PF03106">
    <property type="entry name" value="WRKY"/>
    <property type="match status" value="1"/>
</dbReference>
<dbReference type="PANTHER" id="PTHR31221">
    <property type="entry name" value="WRKY TRANSCRIPTION FACTOR PROTEIN 1-RELATED"/>
    <property type="match status" value="1"/>
</dbReference>
<protein>
    <recommendedName>
        <fullName evidence="7">WRKY domain-containing protein</fullName>
    </recommendedName>
</protein>
<feature type="region of interest" description="Disordered" evidence="6">
    <location>
        <begin position="43"/>
        <end position="87"/>
    </location>
</feature>
<dbReference type="AlphaFoldDB" id="A0ABD3KW05"/>
<evidence type="ECO:0000313" key="9">
    <source>
        <dbReference type="Proteomes" id="UP001634007"/>
    </source>
</evidence>
<evidence type="ECO:0000256" key="4">
    <source>
        <dbReference type="ARBA" id="ARBA00023163"/>
    </source>
</evidence>
<keyword evidence="2" id="KW-0805">Transcription regulation</keyword>
<organism evidence="8 9">
    <name type="scientific">Eucalyptus globulus</name>
    <name type="common">Tasmanian blue gum</name>
    <dbReference type="NCBI Taxonomy" id="34317"/>
    <lineage>
        <taxon>Eukaryota</taxon>
        <taxon>Viridiplantae</taxon>
        <taxon>Streptophyta</taxon>
        <taxon>Embryophyta</taxon>
        <taxon>Tracheophyta</taxon>
        <taxon>Spermatophyta</taxon>
        <taxon>Magnoliopsida</taxon>
        <taxon>eudicotyledons</taxon>
        <taxon>Gunneridae</taxon>
        <taxon>Pentapetalae</taxon>
        <taxon>rosids</taxon>
        <taxon>malvids</taxon>
        <taxon>Myrtales</taxon>
        <taxon>Myrtaceae</taxon>
        <taxon>Myrtoideae</taxon>
        <taxon>Eucalypteae</taxon>
        <taxon>Eucalyptus</taxon>
    </lineage>
</organism>
<keyword evidence="5" id="KW-0539">Nucleus</keyword>
<evidence type="ECO:0000313" key="8">
    <source>
        <dbReference type="EMBL" id="KAL3743577.1"/>
    </source>
</evidence>
<accession>A0ABD3KW05</accession>
<dbReference type="GO" id="GO:0003677">
    <property type="term" value="F:DNA binding"/>
    <property type="evidence" value="ECO:0007669"/>
    <property type="project" value="UniProtKB-KW"/>
</dbReference>
<evidence type="ECO:0000256" key="1">
    <source>
        <dbReference type="ARBA" id="ARBA00004123"/>
    </source>
</evidence>
<dbReference type="InterPro" id="IPR036576">
    <property type="entry name" value="WRKY_dom_sf"/>
</dbReference>
<dbReference type="InterPro" id="IPR044810">
    <property type="entry name" value="WRKY_plant"/>
</dbReference>
<comment type="subcellular location">
    <subcellularLocation>
        <location evidence="1">Nucleus</location>
    </subcellularLocation>
</comment>
<dbReference type="SUPFAM" id="SSF118290">
    <property type="entry name" value="WRKY DNA-binding domain"/>
    <property type="match status" value="1"/>
</dbReference>
<dbReference type="PANTHER" id="PTHR31221:SF369">
    <property type="entry name" value="WRKY TRANSCRIPTION FACTOR 43-RELATED"/>
    <property type="match status" value="1"/>
</dbReference>
<evidence type="ECO:0000256" key="3">
    <source>
        <dbReference type="ARBA" id="ARBA00023125"/>
    </source>
</evidence>
<gene>
    <name evidence="8" type="ORF">ACJRO7_018795</name>
</gene>
<dbReference type="SMART" id="SM00774">
    <property type="entry name" value="WRKY"/>
    <property type="match status" value="1"/>
</dbReference>
<proteinExistence type="predicted"/>
<feature type="domain" description="WRKY" evidence="7">
    <location>
        <begin position="170"/>
        <end position="235"/>
    </location>
</feature>
<comment type="caution">
    <text evidence="8">The sequence shown here is derived from an EMBL/GenBank/DDBJ whole genome shotgun (WGS) entry which is preliminary data.</text>
</comment>
<keyword evidence="3" id="KW-0238">DNA-binding</keyword>
<evidence type="ECO:0000256" key="2">
    <source>
        <dbReference type="ARBA" id="ARBA00023015"/>
    </source>
</evidence>
<name>A0ABD3KW05_EUCGL</name>
<evidence type="ECO:0000256" key="6">
    <source>
        <dbReference type="SAM" id="MobiDB-lite"/>
    </source>
</evidence>